<evidence type="ECO:0000256" key="4">
    <source>
        <dbReference type="ARBA" id="ARBA00022989"/>
    </source>
</evidence>
<dbReference type="InterPro" id="IPR013783">
    <property type="entry name" value="Ig-like_fold"/>
</dbReference>
<feature type="domain" description="Ig-like" evidence="10">
    <location>
        <begin position="31"/>
        <end position="150"/>
    </location>
</feature>
<organism evidence="11 12">
    <name type="scientific">Triplophysa rosa</name>
    <name type="common">Cave loach</name>
    <dbReference type="NCBI Taxonomy" id="992332"/>
    <lineage>
        <taxon>Eukaryota</taxon>
        <taxon>Metazoa</taxon>
        <taxon>Chordata</taxon>
        <taxon>Craniata</taxon>
        <taxon>Vertebrata</taxon>
        <taxon>Euteleostomi</taxon>
        <taxon>Actinopterygii</taxon>
        <taxon>Neopterygii</taxon>
        <taxon>Teleostei</taxon>
        <taxon>Ostariophysi</taxon>
        <taxon>Cypriniformes</taxon>
        <taxon>Nemacheilidae</taxon>
        <taxon>Triplophysa</taxon>
    </lineage>
</organism>
<comment type="similarity">
    <text evidence="2">Belongs to the CD200R family.</text>
</comment>
<proteinExistence type="inferred from homology"/>
<evidence type="ECO:0000256" key="5">
    <source>
        <dbReference type="ARBA" id="ARBA00023136"/>
    </source>
</evidence>
<keyword evidence="11" id="KW-0675">Receptor</keyword>
<feature type="chain" id="PRO_5040970235" evidence="9">
    <location>
        <begin position="19"/>
        <end position="305"/>
    </location>
</feature>
<keyword evidence="12" id="KW-1185">Reference proteome</keyword>
<dbReference type="GO" id="GO:0150077">
    <property type="term" value="P:regulation of neuroinflammatory response"/>
    <property type="evidence" value="ECO:0007669"/>
    <property type="project" value="InterPro"/>
</dbReference>
<dbReference type="SUPFAM" id="SSF48726">
    <property type="entry name" value="Immunoglobulin"/>
    <property type="match status" value="1"/>
</dbReference>
<keyword evidence="9" id="KW-0732">Signal</keyword>
<dbReference type="GO" id="GO:0038023">
    <property type="term" value="F:signaling receptor activity"/>
    <property type="evidence" value="ECO:0007669"/>
    <property type="project" value="InterPro"/>
</dbReference>
<dbReference type="InterPro" id="IPR007110">
    <property type="entry name" value="Ig-like_dom"/>
</dbReference>
<dbReference type="InterPro" id="IPR036179">
    <property type="entry name" value="Ig-like_dom_sf"/>
</dbReference>
<dbReference type="EMBL" id="JAFHDT010000006">
    <property type="protein sequence ID" value="KAI7808245.1"/>
    <property type="molecule type" value="Genomic_DNA"/>
</dbReference>
<dbReference type="PROSITE" id="PS50835">
    <property type="entry name" value="IG_LIKE"/>
    <property type="match status" value="1"/>
</dbReference>
<feature type="transmembrane region" description="Helical" evidence="8">
    <location>
        <begin position="239"/>
        <end position="260"/>
    </location>
</feature>
<dbReference type="InterPro" id="IPR003599">
    <property type="entry name" value="Ig_sub"/>
</dbReference>
<accession>A0A9W7WTA8</accession>
<evidence type="ECO:0000256" key="1">
    <source>
        <dbReference type="ARBA" id="ARBA00004167"/>
    </source>
</evidence>
<dbReference type="PANTHER" id="PTHR21462:SF2">
    <property type="entry name" value="CELL SURFACE GLYCOPROTEIN CD200 RECEPTOR 2"/>
    <property type="match status" value="1"/>
</dbReference>
<evidence type="ECO:0000256" key="2">
    <source>
        <dbReference type="ARBA" id="ARBA00008215"/>
    </source>
</evidence>
<comment type="subcellular location">
    <subcellularLocation>
        <location evidence="1">Membrane</location>
        <topology evidence="1">Single-pass membrane protein</topology>
    </subcellularLocation>
</comment>
<dbReference type="SMART" id="SM00409">
    <property type="entry name" value="IG"/>
    <property type="match status" value="1"/>
</dbReference>
<evidence type="ECO:0000259" key="10">
    <source>
        <dbReference type="PROSITE" id="PS50835"/>
    </source>
</evidence>
<dbReference type="Proteomes" id="UP001059041">
    <property type="component" value="Linkage Group LG6"/>
</dbReference>
<keyword evidence="4 8" id="KW-1133">Transmembrane helix</keyword>
<keyword evidence="6" id="KW-1015">Disulfide bond</keyword>
<evidence type="ECO:0000313" key="12">
    <source>
        <dbReference type="Proteomes" id="UP001059041"/>
    </source>
</evidence>
<feature type="non-terminal residue" evidence="11">
    <location>
        <position position="305"/>
    </location>
</feature>
<reference evidence="11" key="1">
    <citation type="submission" date="2021-02" db="EMBL/GenBank/DDBJ databases">
        <title>Comparative genomics reveals that relaxation of natural selection precedes convergent phenotypic evolution of cavefish.</title>
        <authorList>
            <person name="Peng Z."/>
        </authorList>
    </citation>
    <scope>NUCLEOTIDE SEQUENCE</scope>
    <source>
        <tissue evidence="11">Muscle</tissue>
    </source>
</reference>
<dbReference type="Gene3D" id="2.60.40.10">
    <property type="entry name" value="Immunoglobulins"/>
    <property type="match status" value="1"/>
</dbReference>
<dbReference type="PANTHER" id="PTHR21462">
    <property type="entry name" value="CELL SURFACE GLYCOPROTEIN OX2 RECEPTOR PRECURSOR"/>
    <property type="match status" value="1"/>
</dbReference>
<evidence type="ECO:0000256" key="7">
    <source>
        <dbReference type="ARBA" id="ARBA00023180"/>
    </source>
</evidence>
<name>A0A9W7WTA8_TRIRA</name>
<evidence type="ECO:0000256" key="8">
    <source>
        <dbReference type="SAM" id="Phobius"/>
    </source>
</evidence>
<keyword evidence="7" id="KW-0325">Glycoprotein</keyword>
<evidence type="ECO:0000256" key="9">
    <source>
        <dbReference type="SAM" id="SignalP"/>
    </source>
</evidence>
<dbReference type="GO" id="GO:0016020">
    <property type="term" value="C:membrane"/>
    <property type="evidence" value="ECO:0007669"/>
    <property type="project" value="UniProtKB-SubCell"/>
</dbReference>
<protein>
    <submittedName>
        <fullName evidence="11">Cell surface glycoprotein CD200 receptor 1-A</fullName>
    </submittedName>
</protein>
<dbReference type="AlphaFoldDB" id="A0A9W7WTA8"/>
<dbReference type="InterPro" id="IPR040012">
    <property type="entry name" value="CD200R"/>
</dbReference>
<evidence type="ECO:0000256" key="6">
    <source>
        <dbReference type="ARBA" id="ARBA00023157"/>
    </source>
</evidence>
<keyword evidence="5 8" id="KW-0472">Membrane</keyword>
<feature type="signal peptide" evidence="9">
    <location>
        <begin position="1"/>
        <end position="18"/>
    </location>
</feature>
<gene>
    <name evidence="11" type="ORF">IRJ41_000405</name>
</gene>
<evidence type="ECO:0000256" key="3">
    <source>
        <dbReference type="ARBA" id="ARBA00022692"/>
    </source>
</evidence>
<evidence type="ECO:0000313" key="11">
    <source>
        <dbReference type="EMBL" id="KAI7808245.1"/>
    </source>
</evidence>
<comment type="caution">
    <text evidence="11">The sequence shown here is derived from an EMBL/GenBank/DDBJ whole genome shotgun (WGS) entry which is preliminary data.</text>
</comment>
<keyword evidence="3 8" id="KW-0812">Transmembrane</keyword>
<sequence length="305" mass="34023">MNRILAVLMLLSIFAARARIRGGDQTIFVGPNLIQQSQASMSDELESKLTDFKAQTFIEGSDVILKCDSPKVKWNELLYLIWNISLQSKKCWLGIDSSIQNSTCNDGKKLLNSSDGISLFIPKISKEDEGSYLCDLSYKGGGYGQKVNLSVNLFTSWLKVINGQRVANCQAKYEQSKPTLEWEPAFKFSSNISYTRNSDMSFIVENRVYLPDNVTVSNLTCVATYPPRATQQMLTNADIITLAVASICFILACVAVVHIHRKLNNSSALKVMCCKAPAEEKAHQCGKQSENIHLSEFLSLQRKDQ</sequence>
<dbReference type="GO" id="GO:0009986">
    <property type="term" value="C:cell surface"/>
    <property type="evidence" value="ECO:0007669"/>
    <property type="project" value="UniProtKB-ARBA"/>
</dbReference>